<gene>
    <name evidence="1" type="ORF">HHX25_13150</name>
</gene>
<dbReference type="EMBL" id="JABBHF010000007">
    <property type="protein sequence ID" value="NMH88453.1"/>
    <property type="molecule type" value="Genomic_DNA"/>
</dbReference>
<name>A0ABX1S0A3_9FLAO</name>
<accession>A0ABX1S0A3</accession>
<evidence type="ECO:0000313" key="2">
    <source>
        <dbReference type="Proteomes" id="UP000746690"/>
    </source>
</evidence>
<proteinExistence type="predicted"/>
<dbReference type="Proteomes" id="UP000746690">
    <property type="component" value="Unassembled WGS sequence"/>
</dbReference>
<dbReference type="RefSeq" id="WP_169674267.1">
    <property type="nucleotide sequence ID" value="NZ_JABBHF010000007.1"/>
</dbReference>
<comment type="caution">
    <text evidence="1">The sequence shown here is derived from an EMBL/GenBank/DDBJ whole genome shotgun (WGS) entry which is preliminary data.</text>
</comment>
<organism evidence="1 2">
    <name type="scientific">Flavivirga algicola</name>
    <dbReference type="NCBI Taxonomy" id="2729136"/>
    <lineage>
        <taxon>Bacteria</taxon>
        <taxon>Pseudomonadati</taxon>
        <taxon>Bacteroidota</taxon>
        <taxon>Flavobacteriia</taxon>
        <taxon>Flavobacteriales</taxon>
        <taxon>Flavobacteriaceae</taxon>
        <taxon>Flavivirga</taxon>
    </lineage>
</organism>
<reference evidence="1 2" key="1">
    <citation type="submission" date="2020-04" db="EMBL/GenBank/DDBJ databases">
        <title>A Flavivirga sp. nov.</title>
        <authorList>
            <person name="Sun X."/>
        </authorList>
    </citation>
    <scope>NUCLEOTIDE SEQUENCE [LARGE SCALE GENOMIC DNA]</scope>
    <source>
        <strain evidence="1 2">Y03</strain>
    </source>
</reference>
<sequence>MRFIFLRFKVNVKDDIVSQNPKRPVNEEISYVKDNKLITSIVDRSVLSEVFRVQRTNIDHHLRDESSDTLETGKVIYVITSTIKGEGKHIPLQI</sequence>
<keyword evidence="2" id="KW-1185">Reference proteome</keyword>
<protein>
    <submittedName>
        <fullName evidence="1">Uncharacterized protein</fullName>
    </submittedName>
</protein>
<evidence type="ECO:0000313" key="1">
    <source>
        <dbReference type="EMBL" id="NMH88453.1"/>
    </source>
</evidence>